<keyword evidence="4" id="KW-0067">ATP-binding</keyword>
<keyword evidence="1" id="KW-0808">Transferase</keyword>
<gene>
    <name evidence="7" type="ORF">SAMN05216559_1199</name>
</gene>
<dbReference type="Gene3D" id="3.40.50.10330">
    <property type="entry name" value="Probable inorganic polyphosphate/atp-NAD kinase, domain 1"/>
    <property type="match status" value="1"/>
</dbReference>
<sequence>MTSPVDDPPGTPRRILVHNPASGDASHGDQIRRLADERGYEVRETESAEDIVEQAATAATEADVVAAAGGDGTLTRAVRGLARADAFEDTLFGVVPVGTGNNFAGNVGVTGIEHGFDVIDHGDRRRIDVGLVNETPFLNSVVAGLTAEASADTEPEAKERWGTLAYAMTTAETLREFDNLRVRIEPDGDEPLSCDAKIVFVGNARSFPSTGRTQGNVEDGLLEVAVIEDVSTLDLIEESLQAALGNDAEHVSRFETRRLEIELSGEPDDISVDGEILTESHLTFDVWERTLWLPVGETYEPSPQGSR</sequence>
<dbReference type="Pfam" id="PF19279">
    <property type="entry name" value="YegS_C"/>
    <property type="match status" value="1"/>
</dbReference>
<accession>A0A1I6KP36</accession>
<feature type="region of interest" description="Disordered" evidence="5">
    <location>
        <begin position="1"/>
        <end position="29"/>
    </location>
</feature>
<dbReference type="InterPro" id="IPR017438">
    <property type="entry name" value="ATP-NAD_kinase_N"/>
</dbReference>
<dbReference type="SUPFAM" id="SSF111331">
    <property type="entry name" value="NAD kinase/diacylglycerol kinase-like"/>
    <property type="match status" value="1"/>
</dbReference>
<proteinExistence type="predicted"/>
<dbReference type="GO" id="GO:0004143">
    <property type="term" value="F:ATP-dependent diacylglycerol kinase activity"/>
    <property type="evidence" value="ECO:0007669"/>
    <property type="project" value="TreeGrafter"/>
</dbReference>
<dbReference type="InterPro" id="IPR045540">
    <property type="entry name" value="YegS/DAGK_C"/>
</dbReference>
<keyword evidence="2" id="KW-0547">Nucleotide-binding</keyword>
<feature type="compositionally biased region" description="Pro residues" evidence="5">
    <location>
        <begin position="1"/>
        <end position="11"/>
    </location>
</feature>
<name>A0A1I6KP36_9EURY</name>
<reference evidence="7 8" key="1">
    <citation type="submission" date="2016-10" db="EMBL/GenBank/DDBJ databases">
        <authorList>
            <person name="de Groot N.N."/>
        </authorList>
    </citation>
    <scope>NUCLEOTIDE SEQUENCE [LARGE SCALE GENOMIC DNA]</scope>
    <source>
        <strain evidence="7 8">CGMCC 1.10457</strain>
    </source>
</reference>
<keyword evidence="8" id="KW-1185">Reference proteome</keyword>
<dbReference type="Gene3D" id="2.60.200.40">
    <property type="match status" value="1"/>
</dbReference>
<dbReference type="PROSITE" id="PS50146">
    <property type="entry name" value="DAGK"/>
    <property type="match status" value="1"/>
</dbReference>
<dbReference type="PANTHER" id="PTHR12358">
    <property type="entry name" value="SPHINGOSINE KINASE"/>
    <property type="match status" value="1"/>
</dbReference>
<dbReference type="InterPro" id="IPR016064">
    <property type="entry name" value="NAD/diacylglycerol_kinase_sf"/>
</dbReference>
<dbReference type="OrthoDB" id="57577at2157"/>
<evidence type="ECO:0000256" key="5">
    <source>
        <dbReference type="SAM" id="MobiDB-lite"/>
    </source>
</evidence>
<dbReference type="STRING" id="767519.SAMN05216559_1199"/>
<dbReference type="InterPro" id="IPR050187">
    <property type="entry name" value="Lipid_Phosphate_FormReg"/>
</dbReference>
<dbReference type="PANTHER" id="PTHR12358:SF106">
    <property type="entry name" value="LIPID KINASE YEGS"/>
    <property type="match status" value="1"/>
</dbReference>
<evidence type="ECO:0000256" key="2">
    <source>
        <dbReference type="ARBA" id="ARBA00022741"/>
    </source>
</evidence>
<dbReference type="SMART" id="SM00046">
    <property type="entry name" value="DAGKc"/>
    <property type="match status" value="1"/>
</dbReference>
<evidence type="ECO:0000256" key="3">
    <source>
        <dbReference type="ARBA" id="ARBA00022777"/>
    </source>
</evidence>
<evidence type="ECO:0000256" key="4">
    <source>
        <dbReference type="ARBA" id="ARBA00022840"/>
    </source>
</evidence>
<dbReference type="GO" id="GO:0005524">
    <property type="term" value="F:ATP binding"/>
    <property type="evidence" value="ECO:0007669"/>
    <property type="project" value="UniProtKB-KW"/>
</dbReference>
<dbReference type="RefSeq" id="WP_177227203.1">
    <property type="nucleotide sequence ID" value="NZ_FOZK01000001.1"/>
</dbReference>
<keyword evidence="3 7" id="KW-0418">Kinase</keyword>
<dbReference type="GO" id="GO:0005886">
    <property type="term" value="C:plasma membrane"/>
    <property type="evidence" value="ECO:0007669"/>
    <property type="project" value="TreeGrafter"/>
</dbReference>
<evidence type="ECO:0000313" key="7">
    <source>
        <dbReference type="EMBL" id="SFR93003.1"/>
    </source>
</evidence>
<evidence type="ECO:0000259" key="6">
    <source>
        <dbReference type="PROSITE" id="PS50146"/>
    </source>
</evidence>
<evidence type="ECO:0000313" key="8">
    <source>
        <dbReference type="Proteomes" id="UP000199062"/>
    </source>
</evidence>
<dbReference type="Proteomes" id="UP000199062">
    <property type="component" value="Unassembled WGS sequence"/>
</dbReference>
<dbReference type="InterPro" id="IPR001206">
    <property type="entry name" value="Diacylglycerol_kinase_cat_dom"/>
</dbReference>
<dbReference type="EMBL" id="FOZK01000001">
    <property type="protein sequence ID" value="SFR93003.1"/>
    <property type="molecule type" value="Genomic_DNA"/>
</dbReference>
<evidence type="ECO:0000256" key="1">
    <source>
        <dbReference type="ARBA" id="ARBA00022679"/>
    </source>
</evidence>
<dbReference type="Pfam" id="PF00781">
    <property type="entry name" value="DAGK_cat"/>
    <property type="match status" value="1"/>
</dbReference>
<dbReference type="AlphaFoldDB" id="A0A1I6KP36"/>
<protein>
    <submittedName>
        <fullName evidence="7">Lipid kinase, YegS/Rv2252/BmrU family</fullName>
    </submittedName>
</protein>
<organism evidence="7 8">
    <name type="scientific">Halomicrobium zhouii</name>
    <dbReference type="NCBI Taxonomy" id="767519"/>
    <lineage>
        <taxon>Archaea</taxon>
        <taxon>Methanobacteriati</taxon>
        <taxon>Methanobacteriota</taxon>
        <taxon>Stenosarchaea group</taxon>
        <taxon>Halobacteria</taxon>
        <taxon>Halobacteriales</taxon>
        <taxon>Haloarculaceae</taxon>
        <taxon>Halomicrobium</taxon>
    </lineage>
</organism>
<feature type="domain" description="DAGKc" evidence="6">
    <location>
        <begin position="9"/>
        <end position="135"/>
    </location>
</feature>